<organism evidence="8 10">
    <name type="scientific">Bosea thiooxidans</name>
    <dbReference type="NCBI Taxonomy" id="53254"/>
    <lineage>
        <taxon>Bacteria</taxon>
        <taxon>Pseudomonadati</taxon>
        <taxon>Pseudomonadota</taxon>
        <taxon>Alphaproteobacteria</taxon>
        <taxon>Hyphomicrobiales</taxon>
        <taxon>Boseaceae</taxon>
        <taxon>Bosea</taxon>
    </lineage>
</organism>
<feature type="transmembrane region" description="Helical" evidence="6">
    <location>
        <begin position="78"/>
        <end position="101"/>
    </location>
</feature>
<evidence type="ECO:0000313" key="11">
    <source>
        <dbReference type="Proteomes" id="UP000190130"/>
    </source>
</evidence>
<evidence type="ECO:0000259" key="7">
    <source>
        <dbReference type="PROSITE" id="PS50850"/>
    </source>
</evidence>
<dbReference type="SUPFAM" id="SSF103473">
    <property type="entry name" value="MFS general substrate transporter"/>
    <property type="match status" value="1"/>
</dbReference>
<feature type="transmembrane region" description="Helical" evidence="6">
    <location>
        <begin position="107"/>
        <end position="130"/>
    </location>
</feature>
<proteinExistence type="predicted"/>
<dbReference type="AlphaFoldDB" id="A0A0Q3L0R5"/>
<comment type="subcellular location">
    <subcellularLocation>
        <location evidence="1">Cell membrane</location>
        <topology evidence="1">Multi-pass membrane protein</topology>
    </subcellularLocation>
</comment>
<dbReference type="InterPro" id="IPR036259">
    <property type="entry name" value="MFS_trans_sf"/>
</dbReference>
<dbReference type="CDD" id="cd06173">
    <property type="entry name" value="MFS_MefA_like"/>
    <property type="match status" value="1"/>
</dbReference>
<gene>
    <name evidence="8" type="ORF">ARD30_14535</name>
    <name evidence="9" type="ORF">SAMN05660750_03049</name>
</gene>
<feature type="transmembrane region" description="Helical" evidence="6">
    <location>
        <begin position="21"/>
        <end position="44"/>
    </location>
</feature>
<evidence type="ECO:0000256" key="5">
    <source>
        <dbReference type="ARBA" id="ARBA00023136"/>
    </source>
</evidence>
<dbReference type="EMBL" id="LMAR01000039">
    <property type="protein sequence ID" value="KQK30252.1"/>
    <property type="molecule type" value="Genomic_DNA"/>
</dbReference>
<keyword evidence="4 6" id="KW-1133">Transmembrane helix</keyword>
<dbReference type="GO" id="GO:0005886">
    <property type="term" value="C:plasma membrane"/>
    <property type="evidence" value="ECO:0007669"/>
    <property type="project" value="UniProtKB-SubCell"/>
</dbReference>
<keyword evidence="2" id="KW-1003">Cell membrane</keyword>
<feature type="transmembrane region" description="Helical" evidence="6">
    <location>
        <begin position="310"/>
        <end position="328"/>
    </location>
</feature>
<dbReference type="InterPro" id="IPR020846">
    <property type="entry name" value="MFS_dom"/>
</dbReference>
<sequence length="409" mass="42126">MSTPAHSPLPFAFRRIGWSNLLAQFSEQIALAAAPLAAVLLLAAGPAETGWLQTAQTLPFLLLSIPAGLAVDRASRRGLMVGAEILRALSLVAIMLLLAYGQLNLPLLAALGFLGAIGTVVYSVAAPALIPGIVPRAQLGAANRWLELARSAAYAGGPALGGALVGWTGAPTAYALATALSILAVLLLAGLPKEPIAGPSGRNLLQDLGEGARFVSRHELLRPILVTAVFFNTAWFVLQAIYVAYAVQDLGLSATEVGLTLGIYGAGMVAGAWIAPALSRRLPFGAMIVIGPLGGFCAALVMLLTLWFPTVLLAGLSFFLFGAGPILWSITTMTLRQAVTPQAMLGRVSALIMTATFGARPIGAAIGAFVAARFGAPACLAVAAIGFLVQLLVISASTVPRLRELPEAA</sequence>
<feature type="transmembrane region" description="Helical" evidence="6">
    <location>
        <begin position="173"/>
        <end position="192"/>
    </location>
</feature>
<accession>A0A0Q3L0R5</accession>
<feature type="transmembrane region" description="Helical" evidence="6">
    <location>
        <begin position="282"/>
        <end position="304"/>
    </location>
</feature>
<dbReference type="EMBL" id="FUYX01000008">
    <property type="protein sequence ID" value="SKB93001.1"/>
    <property type="molecule type" value="Genomic_DNA"/>
</dbReference>
<dbReference type="Pfam" id="PF07690">
    <property type="entry name" value="MFS_1"/>
    <property type="match status" value="1"/>
</dbReference>
<keyword evidence="10" id="KW-1185">Reference proteome</keyword>
<feature type="domain" description="Major facilitator superfamily (MFS) profile" evidence="7">
    <location>
        <begin position="1"/>
        <end position="401"/>
    </location>
</feature>
<name>A0A0Q3L0R5_9HYPH</name>
<keyword evidence="3 6" id="KW-0812">Transmembrane</keyword>
<dbReference type="PANTHER" id="PTHR23513:SF6">
    <property type="entry name" value="MAJOR FACILITATOR SUPERFAMILY ASSOCIATED DOMAIN-CONTAINING PROTEIN"/>
    <property type="match status" value="1"/>
</dbReference>
<protein>
    <submittedName>
        <fullName evidence="8">MFS transporter</fullName>
    </submittedName>
    <submittedName>
        <fullName evidence="9">Predicted arabinose efflux permease, MFS family</fullName>
    </submittedName>
</protein>
<dbReference type="InterPro" id="IPR011701">
    <property type="entry name" value="MFS"/>
</dbReference>
<evidence type="ECO:0000313" key="10">
    <source>
        <dbReference type="Proteomes" id="UP000051562"/>
    </source>
</evidence>
<feature type="transmembrane region" description="Helical" evidence="6">
    <location>
        <begin position="223"/>
        <end position="245"/>
    </location>
</feature>
<evidence type="ECO:0000256" key="6">
    <source>
        <dbReference type="SAM" id="Phobius"/>
    </source>
</evidence>
<evidence type="ECO:0000256" key="1">
    <source>
        <dbReference type="ARBA" id="ARBA00004651"/>
    </source>
</evidence>
<feature type="transmembrane region" description="Helical" evidence="6">
    <location>
        <begin position="348"/>
        <end position="368"/>
    </location>
</feature>
<evidence type="ECO:0000313" key="8">
    <source>
        <dbReference type="EMBL" id="KQK30252.1"/>
    </source>
</evidence>
<feature type="transmembrane region" description="Helical" evidence="6">
    <location>
        <begin position="257"/>
        <end position="275"/>
    </location>
</feature>
<dbReference type="GO" id="GO:0022857">
    <property type="term" value="F:transmembrane transporter activity"/>
    <property type="evidence" value="ECO:0007669"/>
    <property type="project" value="InterPro"/>
</dbReference>
<evidence type="ECO:0000256" key="4">
    <source>
        <dbReference type="ARBA" id="ARBA00022989"/>
    </source>
</evidence>
<dbReference type="PROSITE" id="PS50850">
    <property type="entry name" value="MFS"/>
    <property type="match status" value="1"/>
</dbReference>
<dbReference type="STRING" id="53254.SAMN05660750_03049"/>
<feature type="transmembrane region" description="Helical" evidence="6">
    <location>
        <begin position="374"/>
        <end position="394"/>
    </location>
</feature>
<dbReference type="Gene3D" id="1.20.1250.20">
    <property type="entry name" value="MFS general substrate transporter like domains"/>
    <property type="match status" value="1"/>
</dbReference>
<evidence type="ECO:0000256" key="3">
    <source>
        <dbReference type="ARBA" id="ARBA00022692"/>
    </source>
</evidence>
<dbReference type="OrthoDB" id="145388at2"/>
<keyword evidence="5 6" id="KW-0472">Membrane</keyword>
<dbReference type="PANTHER" id="PTHR23513">
    <property type="entry name" value="INTEGRAL MEMBRANE EFFLUX PROTEIN-RELATED"/>
    <property type="match status" value="1"/>
</dbReference>
<reference evidence="9 11" key="2">
    <citation type="submission" date="2017-02" db="EMBL/GenBank/DDBJ databases">
        <authorList>
            <person name="Peterson S.W."/>
        </authorList>
    </citation>
    <scope>NUCLEOTIDE SEQUENCE [LARGE SCALE GENOMIC DNA]</scope>
    <source>
        <strain evidence="9 11">DSM 9653</strain>
    </source>
</reference>
<dbReference type="Proteomes" id="UP000051562">
    <property type="component" value="Unassembled WGS sequence"/>
</dbReference>
<evidence type="ECO:0000256" key="2">
    <source>
        <dbReference type="ARBA" id="ARBA00022475"/>
    </source>
</evidence>
<evidence type="ECO:0000313" key="9">
    <source>
        <dbReference type="EMBL" id="SKB93001.1"/>
    </source>
</evidence>
<dbReference type="Proteomes" id="UP000190130">
    <property type="component" value="Unassembled WGS sequence"/>
</dbReference>
<dbReference type="RefSeq" id="WP_055728477.1">
    <property type="nucleotide sequence ID" value="NZ_FUYX01000008.1"/>
</dbReference>
<reference evidence="8 10" key="1">
    <citation type="submission" date="2015-10" db="EMBL/GenBank/DDBJ databases">
        <title>Draft genome of Bosea thiooxidans.</title>
        <authorList>
            <person name="Wang X."/>
        </authorList>
    </citation>
    <scope>NUCLEOTIDE SEQUENCE [LARGE SCALE GENOMIC DNA]</scope>
    <source>
        <strain evidence="8 10">CGMCC 9174</strain>
    </source>
</reference>